<dbReference type="AlphaFoldDB" id="A0A9N8ZZ03"/>
<dbReference type="OrthoDB" id="2434842at2759"/>
<gene>
    <name evidence="2" type="ORF">RFULGI_LOCUS3008</name>
</gene>
<evidence type="ECO:0000256" key="1">
    <source>
        <dbReference type="SAM" id="MobiDB-lite"/>
    </source>
</evidence>
<sequence length="97" mass="11001">MDSNNDYSFDNIPCTSFYTDSYTDLYADSYSDSYVDPYADPYADSNANPYTDPYADSNAEPQNKNNELCSTTARSKTNDRTKDEENIKKICVNITDP</sequence>
<dbReference type="Proteomes" id="UP000789396">
    <property type="component" value="Unassembled WGS sequence"/>
</dbReference>
<accession>A0A9N8ZZ03</accession>
<evidence type="ECO:0000313" key="2">
    <source>
        <dbReference type="EMBL" id="CAG8513487.1"/>
    </source>
</evidence>
<evidence type="ECO:0000313" key="3">
    <source>
        <dbReference type="Proteomes" id="UP000789396"/>
    </source>
</evidence>
<comment type="caution">
    <text evidence="2">The sequence shown here is derived from an EMBL/GenBank/DDBJ whole genome shotgun (WGS) entry which is preliminary data.</text>
</comment>
<reference evidence="2" key="1">
    <citation type="submission" date="2021-06" db="EMBL/GenBank/DDBJ databases">
        <authorList>
            <person name="Kallberg Y."/>
            <person name="Tangrot J."/>
            <person name="Rosling A."/>
        </authorList>
    </citation>
    <scope>NUCLEOTIDE SEQUENCE</scope>
    <source>
        <strain evidence="2">IN212</strain>
    </source>
</reference>
<keyword evidence="3" id="KW-1185">Reference proteome</keyword>
<name>A0A9N8ZZ03_9GLOM</name>
<organism evidence="2 3">
    <name type="scientific">Racocetra fulgida</name>
    <dbReference type="NCBI Taxonomy" id="60492"/>
    <lineage>
        <taxon>Eukaryota</taxon>
        <taxon>Fungi</taxon>
        <taxon>Fungi incertae sedis</taxon>
        <taxon>Mucoromycota</taxon>
        <taxon>Glomeromycotina</taxon>
        <taxon>Glomeromycetes</taxon>
        <taxon>Diversisporales</taxon>
        <taxon>Gigasporaceae</taxon>
        <taxon>Racocetra</taxon>
    </lineage>
</organism>
<feature type="compositionally biased region" description="Polar residues" evidence="1">
    <location>
        <begin position="59"/>
        <end position="75"/>
    </location>
</feature>
<protein>
    <submittedName>
        <fullName evidence="2">19042_t:CDS:1</fullName>
    </submittedName>
</protein>
<proteinExistence type="predicted"/>
<feature type="region of interest" description="Disordered" evidence="1">
    <location>
        <begin position="38"/>
        <end position="82"/>
    </location>
</feature>
<dbReference type="EMBL" id="CAJVPZ010002466">
    <property type="protein sequence ID" value="CAG8513487.1"/>
    <property type="molecule type" value="Genomic_DNA"/>
</dbReference>